<evidence type="ECO:0008006" key="4">
    <source>
        <dbReference type="Google" id="ProtNLM"/>
    </source>
</evidence>
<accession>A0ABN8IXU3</accession>
<protein>
    <recommendedName>
        <fullName evidence="4">Secreted protein</fullName>
    </recommendedName>
</protein>
<evidence type="ECO:0000256" key="1">
    <source>
        <dbReference type="SAM" id="SignalP"/>
    </source>
</evidence>
<gene>
    <name evidence="2" type="ORF">IPOD504_LOCUS14659</name>
</gene>
<feature type="non-terminal residue" evidence="2">
    <location>
        <position position="1"/>
    </location>
</feature>
<keyword evidence="3" id="KW-1185">Reference proteome</keyword>
<evidence type="ECO:0000313" key="2">
    <source>
        <dbReference type="EMBL" id="CAH2068980.1"/>
    </source>
</evidence>
<evidence type="ECO:0000313" key="3">
    <source>
        <dbReference type="Proteomes" id="UP000837857"/>
    </source>
</evidence>
<feature type="signal peptide" evidence="1">
    <location>
        <begin position="1"/>
        <end position="19"/>
    </location>
</feature>
<sequence>MKCAVVLAALVACAGSVDAAATSCARSQEYFARHNVSADDNDGPETRGEGEVRGEWRRVGFVARTGIPLLGTGNSPPPLPVIACSLHPCTHSCPLSLSLFLSAREVAAPRTNNGTSR</sequence>
<proteinExistence type="predicted"/>
<reference evidence="2" key="1">
    <citation type="submission" date="2022-03" db="EMBL/GenBank/DDBJ databases">
        <authorList>
            <person name="Martin H S."/>
        </authorList>
    </citation>
    <scope>NUCLEOTIDE SEQUENCE</scope>
</reference>
<name>A0ABN8IXU3_9NEOP</name>
<organism evidence="2 3">
    <name type="scientific">Iphiclides podalirius</name>
    <name type="common">scarce swallowtail</name>
    <dbReference type="NCBI Taxonomy" id="110791"/>
    <lineage>
        <taxon>Eukaryota</taxon>
        <taxon>Metazoa</taxon>
        <taxon>Ecdysozoa</taxon>
        <taxon>Arthropoda</taxon>
        <taxon>Hexapoda</taxon>
        <taxon>Insecta</taxon>
        <taxon>Pterygota</taxon>
        <taxon>Neoptera</taxon>
        <taxon>Endopterygota</taxon>
        <taxon>Lepidoptera</taxon>
        <taxon>Glossata</taxon>
        <taxon>Ditrysia</taxon>
        <taxon>Papilionoidea</taxon>
        <taxon>Papilionidae</taxon>
        <taxon>Papilioninae</taxon>
        <taxon>Iphiclides</taxon>
    </lineage>
</organism>
<feature type="chain" id="PRO_5045901469" description="Secreted protein" evidence="1">
    <location>
        <begin position="20"/>
        <end position="117"/>
    </location>
</feature>
<dbReference type="Proteomes" id="UP000837857">
    <property type="component" value="Chromosome 5"/>
</dbReference>
<keyword evidence="1" id="KW-0732">Signal</keyword>
<dbReference type="EMBL" id="OW152817">
    <property type="protein sequence ID" value="CAH2068980.1"/>
    <property type="molecule type" value="Genomic_DNA"/>
</dbReference>